<dbReference type="EMBL" id="JACBAZ010000013">
    <property type="protein sequence ID" value="NWK57514.1"/>
    <property type="molecule type" value="Genomic_DNA"/>
</dbReference>
<evidence type="ECO:0000256" key="1">
    <source>
        <dbReference type="ARBA" id="ARBA00023015"/>
    </source>
</evidence>
<keyword evidence="6" id="KW-1185">Reference proteome</keyword>
<dbReference type="GO" id="GO:0003677">
    <property type="term" value="F:DNA binding"/>
    <property type="evidence" value="ECO:0007669"/>
    <property type="project" value="UniProtKB-KW"/>
</dbReference>
<evidence type="ECO:0000256" key="2">
    <source>
        <dbReference type="ARBA" id="ARBA00023125"/>
    </source>
</evidence>
<evidence type="ECO:0000259" key="4">
    <source>
        <dbReference type="Pfam" id="PF13377"/>
    </source>
</evidence>
<proteinExistence type="predicted"/>
<feature type="domain" description="Transcriptional regulator LacI/GalR-like sensor" evidence="4">
    <location>
        <begin position="2"/>
        <end position="125"/>
    </location>
</feature>
<protein>
    <submittedName>
        <fullName evidence="5">LacI family DNA-binding transcriptional regulator</fullName>
    </submittedName>
</protein>
<dbReference type="SUPFAM" id="SSF53822">
    <property type="entry name" value="Periplasmic binding protein-like I"/>
    <property type="match status" value="1"/>
</dbReference>
<keyword evidence="3" id="KW-0804">Transcription</keyword>
<organism evidence="5 6">
    <name type="scientific">Oceaniferula marina</name>
    <dbReference type="NCBI Taxonomy" id="2748318"/>
    <lineage>
        <taxon>Bacteria</taxon>
        <taxon>Pseudomonadati</taxon>
        <taxon>Verrucomicrobiota</taxon>
        <taxon>Verrucomicrobiia</taxon>
        <taxon>Verrucomicrobiales</taxon>
        <taxon>Verrucomicrobiaceae</taxon>
        <taxon>Oceaniferula</taxon>
    </lineage>
</organism>
<dbReference type="AlphaFoldDB" id="A0A851GTB1"/>
<dbReference type="Proteomes" id="UP000557872">
    <property type="component" value="Unassembled WGS sequence"/>
</dbReference>
<sequence>MHLAQIGHRRICTLAYFSCEHAKERIRGLLEQDMKALGVDFHPSYNLPCIQDDTQSLWEMLENLFSITPPTALIATETTQLITIYSYCMLNQLTIPNDLSLIVTQNSPNLEWFRPSPAFFEYHTDKYIKQIHSWIENYPSSDIDPVLLPSTFSQGASLKAIPS</sequence>
<reference evidence="5 6" key="1">
    <citation type="submission" date="2020-07" db="EMBL/GenBank/DDBJ databases">
        <title>Roseicoccus Jingziensis gen. nov., sp. nov., isolated from coastal seawater.</title>
        <authorList>
            <person name="Feng X."/>
        </authorList>
    </citation>
    <scope>NUCLEOTIDE SEQUENCE [LARGE SCALE GENOMIC DNA]</scope>
    <source>
        <strain evidence="5 6">N1E253</strain>
    </source>
</reference>
<dbReference type="Gene3D" id="3.40.50.2300">
    <property type="match status" value="1"/>
</dbReference>
<dbReference type="InterPro" id="IPR046335">
    <property type="entry name" value="LacI/GalR-like_sensor"/>
</dbReference>
<evidence type="ECO:0000256" key="3">
    <source>
        <dbReference type="ARBA" id="ARBA00023163"/>
    </source>
</evidence>
<keyword evidence="1" id="KW-0805">Transcription regulation</keyword>
<accession>A0A851GTB1</accession>
<name>A0A851GTB1_9BACT</name>
<keyword evidence="2 5" id="KW-0238">DNA-binding</keyword>
<gene>
    <name evidence="5" type="ORF">HW115_17990</name>
</gene>
<comment type="caution">
    <text evidence="5">The sequence shown here is derived from an EMBL/GenBank/DDBJ whole genome shotgun (WGS) entry which is preliminary data.</text>
</comment>
<evidence type="ECO:0000313" key="6">
    <source>
        <dbReference type="Proteomes" id="UP000557872"/>
    </source>
</evidence>
<evidence type="ECO:0000313" key="5">
    <source>
        <dbReference type="EMBL" id="NWK57514.1"/>
    </source>
</evidence>
<dbReference type="InterPro" id="IPR028082">
    <property type="entry name" value="Peripla_BP_I"/>
</dbReference>
<dbReference type="Pfam" id="PF13377">
    <property type="entry name" value="Peripla_BP_3"/>
    <property type="match status" value="1"/>
</dbReference>